<feature type="compositionally biased region" description="Low complexity" evidence="4">
    <location>
        <begin position="483"/>
        <end position="505"/>
    </location>
</feature>
<feature type="compositionally biased region" description="Basic and acidic residues" evidence="4">
    <location>
        <begin position="12"/>
        <end position="25"/>
    </location>
</feature>
<dbReference type="FunFam" id="3.40.1170.60:FF:000012">
    <property type="entry name" value="Putative DNA-directed polymerase kappa"/>
    <property type="match status" value="1"/>
</dbReference>
<feature type="region of interest" description="Disordered" evidence="4">
    <location>
        <begin position="537"/>
        <end position="566"/>
    </location>
</feature>
<gene>
    <name evidence="6" type="ORF">PG999_000547</name>
</gene>
<dbReference type="Gene3D" id="3.40.1170.60">
    <property type="match status" value="1"/>
</dbReference>
<dbReference type="InterPro" id="IPR043502">
    <property type="entry name" value="DNA/RNA_pol_sf"/>
</dbReference>
<comment type="subcellular location">
    <subcellularLocation>
        <location evidence="1">Mitochondrion</location>
    </subcellularLocation>
</comment>
<feature type="compositionally biased region" description="Pro residues" evidence="4">
    <location>
        <begin position="1"/>
        <end position="10"/>
    </location>
</feature>
<dbReference type="GO" id="GO:0005739">
    <property type="term" value="C:mitochondrion"/>
    <property type="evidence" value="ECO:0007669"/>
    <property type="project" value="UniProtKB-SubCell"/>
</dbReference>
<dbReference type="InterPro" id="IPR036775">
    <property type="entry name" value="DNA_pol_Y-fam_lit_finger_sf"/>
</dbReference>
<dbReference type="Gene3D" id="1.10.150.810">
    <property type="match status" value="1"/>
</dbReference>
<dbReference type="InterPro" id="IPR050116">
    <property type="entry name" value="DNA_polymerase-Y"/>
</dbReference>
<dbReference type="FunFam" id="3.30.1490.100:FF:000010">
    <property type="entry name" value="DNA-directed polymerase kappa"/>
    <property type="match status" value="1"/>
</dbReference>
<dbReference type="CDD" id="cd03586">
    <property type="entry name" value="PolY_Pol_IV_kappa"/>
    <property type="match status" value="1"/>
</dbReference>
<comment type="caution">
    <text evidence="6">The sequence shown here is derived from an EMBL/GenBank/DDBJ whole genome shotgun (WGS) entry which is preliminary data.</text>
</comment>
<dbReference type="FunFam" id="1.10.150.810:FF:000003">
    <property type="entry name" value="DNA polymerase kappa subunit"/>
    <property type="match status" value="1"/>
</dbReference>
<accession>A0AAW0RC41</accession>
<dbReference type="Pfam" id="PF00817">
    <property type="entry name" value="IMS"/>
    <property type="match status" value="1"/>
</dbReference>
<dbReference type="Gene3D" id="3.30.160.60">
    <property type="entry name" value="Classic Zinc Finger"/>
    <property type="match status" value="1"/>
</dbReference>
<feature type="region of interest" description="Disordered" evidence="4">
    <location>
        <begin position="1"/>
        <end position="34"/>
    </location>
</feature>
<dbReference type="Gene3D" id="3.30.1490.100">
    <property type="entry name" value="DNA polymerase, Y-family, little finger domain"/>
    <property type="match status" value="1"/>
</dbReference>
<dbReference type="AlphaFoldDB" id="A0AAW0RC41"/>
<dbReference type="PROSITE" id="PS50173">
    <property type="entry name" value="UMUC"/>
    <property type="match status" value="1"/>
</dbReference>
<evidence type="ECO:0000259" key="5">
    <source>
        <dbReference type="PROSITE" id="PS50173"/>
    </source>
</evidence>
<dbReference type="GO" id="GO:0006281">
    <property type="term" value="P:DNA repair"/>
    <property type="evidence" value="ECO:0007669"/>
    <property type="project" value="InterPro"/>
</dbReference>
<evidence type="ECO:0000313" key="6">
    <source>
        <dbReference type="EMBL" id="KAK8132374.1"/>
    </source>
</evidence>
<dbReference type="InterPro" id="IPR022880">
    <property type="entry name" value="DNApol_IV"/>
</dbReference>
<evidence type="ECO:0000256" key="4">
    <source>
        <dbReference type="SAM" id="MobiDB-lite"/>
    </source>
</evidence>
<dbReference type="FunFam" id="3.30.70.270:FF:000014">
    <property type="entry name" value="DNA polymerase kappa subunit"/>
    <property type="match status" value="1"/>
</dbReference>
<keyword evidence="3" id="KW-0496">Mitochondrion</keyword>
<dbReference type="GO" id="GO:0042276">
    <property type="term" value="P:error-prone translesion synthesis"/>
    <property type="evidence" value="ECO:0007669"/>
    <property type="project" value="TreeGrafter"/>
</dbReference>
<dbReference type="PANTHER" id="PTHR11076">
    <property type="entry name" value="DNA REPAIR POLYMERASE UMUC / TRANSFERASE FAMILY MEMBER"/>
    <property type="match status" value="1"/>
</dbReference>
<dbReference type="SUPFAM" id="SSF56672">
    <property type="entry name" value="DNA/RNA polymerases"/>
    <property type="match status" value="1"/>
</dbReference>
<dbReference type="Gene3D" id="3.30.70.270">
    <property type="match status" value="1"/>
</dbReference>
<protein>
    <recommendedName>
        <fullName evidence="2">DNA polymerase kappa</fullName>
    </recommendedName>
</protein>
<sequence length="620" mass="69460">MADPTNPPTNPRDADTVEDQQKAEKPATTVTEHGTLKYSLLGPSLTKAGQDSVDQSKVSEVIYNASKGSKFFNREEAKDQILTQKIARIIAKKRRLEQLDLTRETRQADQLLAQLDAGRDLTQFIVHVDCDAFYAAVELLDRPELEHIPFAVGGGVLTTCNYVARKFGCRSGMAGFVAKKLCPEILLLPLNFDKYTAKAHEVRAVLADYDPRFESASIDEAYLNITEYCATHNLTPDAAVQQMRDEVHTKTKVTVSAGIAPNAKLAKICSNMNKPNGQFRLPNERGAVVAFMRDLPTRKVNGVGRVLERELAEIGVCTCGDIYAERRFLRQLFGDKTFEFLIMCHLGLGRTNVQPAEDYERKSVGTESTFRDMADPTQLRDKLRRTADELEGDMRRAECKGRTLVLKVKMHTYEVFTRQIVTPKAIHLADDLYNYALPILTKLMQDVPGMKLRLMGLRCTNLVSTKKPDTAAFFGLGRPPRRSGSADATTESSAATKRKAASSVEGEWEEWPEEALYGNDAELEGEIDLRLSQQQDVAAPNDDSKENYRHHGKEITPNPKKAAPPSAEETWWDCPICMRPQVADERLFNEHIDLCLSRQTIRDAVQGAILLTVHRRHTHT</sequence>
<evidence type="ECO:0000313" key="7">
    <source>
        <dbReference type="Proteomes" id="UP001392437"/>
    </source>
</evidence>
<dbReference type="Proteomes" id="UP001392437">
    <property type="component" value="Unassembled WGS sequence"/>
</dbReference>
<dbReference type="PANTHER" id="PTHR11076:SF33">
    <property type="entry name" value="DNA POLYMERASE KAPPA"/>
    <property type="match status" value="1"/>
</dbReference>
<dbReference type="Gene3D" id="1.10.150.20">
    <property type="entry name" value="5' to 3' exonuclease, C-terminal subdomain"/>
    <property type="match status" value="1"/>
</dbReference>
<proteinExistence type="predicted"/>
<keyword evidence="7" id="KW-1185">Reference proteome</keyword>
<dbReference type="GO" id="GO:0070987">
    <property type="term" value="P:error-free translesion synthesis"/>
    <property type="evidence" value="ECO:0007669"/>
    <property type="project" value="UniProtKB-ARBA"/>
</dbReference>
<dbReference type="GO" id="GO:0005634">
    <property type="term" value="C:nucleus"/>
    <property type="evidence" value="ECO:0007669"/>
    <property type="project" value="TreeGrafter"/>
</dbReference>
<dbReference type="SUPFAM" id="SSF100879">
    <property type="entry name" value="Lesion bypass DNA polymerase (Y-family), little finger domain"/>
    <property type="match status" value="1"/>
</dbReference>
<dbReference type="NCBIfam" id="NF002677">
    <property type="entry name" value="PRK02406.1"/>
    <property type="match status" value="1"/>
</dbReference>
<evidence type="ECO:0000256" key="2">
    <source>
        <dbReference type="ARBA" id="ARBA00016178"/>
    </source>
</evidence>
<feature type="domain" description="UmuC" evidence="5">
    <location>
        <begin position="125"/>
        <end position="304"/>
    </location>
</feature>
<dbReference type="GO" id="GO:0003887">
    <property type="term" value="F:DNA-directed DNA polymerase activity"/>
    <property type="evidence" value="ECO:0007669"/>
    <property type="project" value="InterPro"/>
</dbReference>
<dbReference type="InterPro" id="IPR001126">
    <property type="entry name" value="UmuC"/>
</dbReference>
<name>A0AAW0RC41_9PEZI</name>
<dbReference type="GO" id="GO:0003684">
    <property type="term" value="F:damaged DNA binding"/>
    <property type="evidence" value="ECO:0007669"/>
    <property type="project" value="InterPro"/>
</dbReference>
<organism evidence="6 7">
    <name type="scientific">Apiospora kogelbergensis</name>
    <dbReference type="NCBI Taxonomy" id="1337665"/>
    <lineage>
        <taxon>Eukaryota</taxon>
        <taxon>Fungi</taxon>
        <taxon>Dikarya</taxon>
        <taxon>Ascomycota</taxon>
        <taxon>Pezizomycotina</taxon>
        <taxon>Sordariomycetes</taxon>
        <taxon>Xylariomycetidae</taxon>
        <taxon>Amphisphaeriales</taxon>
        <taxon>Apiosporaceae</taxon>
        <taxon>Apiospora</taxon>
    </lineage>
</organism>
<evidence type="ECO:0000256" key="1">
    <source>
        <dbReference type="ARBA" id="ARBA00004173"/>
    </source>
</evidence>
<reference evidence="6 7" key="1">
    <citation type="submission" date="2023-01" db="EMBL/GenBank/DDBJ databases">
        <title>Analysis of 21 Apiospora genomes using comparative genomics revels a genus with tremendous synthesis potential of carbohydrate active enzymes and secondary metabolites.</title>
        <authorList>
            <person name="Sorensen T."/>
        </authorList>
    </citation>
    <scope>NUCLEOTIDE SEQUENCE [LARGE SCALE GENOMIC DNA]</scope>
    <source>
        <strain evidence="6 7">CBS 117206</strain>
    </source>
</reference>
<feature type="region of interest" description="Disordered" evidence="4">
    <location>
        <begin position="472"/>
        <end position="511"/>
    </location>
</feature>
<evidence type="ECO:0000256" key="3">
    <source>
        <dbReference type="ARBA" id="ARBA00023128"/>
    </source>
</evidence>
<dbReference type="Pfam" id="PF11799">
    <property type="entry name" value="IMS_C"/>
    <property type="match status" value="1"/>
</dbReference>
<dbReference type="InterPro" id="IPR043128">
    <property type="entry name" value="Rev_trsase/Diguanyl_cyclase"/>
</dbReference>
<dbReference type="InterPro" id="IPR017961">
    <property type="entry name" value="DNA_pol_Y-fam_little_finger"/>
</dbReference>
<dbReference type="EMBL" id="JAQQWP010000001">
    <property type="protein sequence ID" value="KAK8132374.1"/>
    <property type="molecule type" value="Genomic_DNA"/>
</dbReference>